<dbReference type="OrthoDB" id="416777at2759"/>
<dbReference type="GO" id="GO:0006400">
    <property type="term" value="P:tRNA modification"/>
    <property type="evidence" value="ECO:0007669"/>
    <property type="project" value="TreeGrafter"/>
</dbReference>
<dbReference type="OMA" id="VACIHRR"/>
<dbReference type="PANTHER" id="PTHR21314:SF1">
    <property type="entry name" value="QUEUOSINE SALVAGE PROTEIN"/>
    <property type="match status" value="1"/>
</dbReference>
<dbReference type="eggNOG" id="ENOG502S4MU">
    <property type="taxonomic scope" value="Eukaryota"/>
</dbReference>
<dbReference type="AlphaFoldDB" id="V5EYJ2"/>
<keyword evidence="1" id="KW-0378">Hydrolase</keyword>
<comment type="catalytic activity">
    <reaction evidence="1">
        <text>queuosine 5'-phosphate + H2O = queuine + D-ribose 5-phosphate</text>
        <dbReference type="Rhea" id="RHEA:75387"/>
        <dbReference type="ChEBI" id="CHEBI:15377"/>
        <dbReference type="ChEBI" id="CHEBI:17433"/>
        <dbReference type="ChEBI" id="CHEBI:78346"/>
        <dbReference type="ChEBI" id="CHEBI:194371"/>
    </reaction>
    <physiologicalReaction direction="left-to-right" evidence="1">
        <dbReference type="Rhea" id="RHEA:75388"/>
    </physiologicalReaction>
</comment>
<protein>
    <recommendedName>
        <fullName evidence="1">Queuosine 5'-phosphate N-glycosylase/hydrolase</fullName>
        <ecNumber evidence="1">3.2.2.-</ecNumber>
    </recommendedName>
    <alternativeName>
        <fullName evidence="1">Queuosine-nucleotide N-glycosylase/hydrolase</fullName>
    </alternativeName>
</protein>
<gene>
    <name evidence="2" type="ORF">PSEUBRA_SCAF14g01587</name>
</gene>
<evidence type="ECO:0000313" key="3">
    <source>
        <dbReference type="Proteomes" id="UP000019377"/>
    </source>
</evidence>
<reference evidence="3" key="1">
    <citation type="journal article" date="2013" name="Genome Announc.">
        <title>Draft genome sequence of Pseudozyma brasiliensis sp. nov. strain GHG001, a high producer of endo-1,4-xylanase isolated from an insect pest of sugarcane.</title>
        <authorList>
            <person name="Oliveira J.V.D.C."/>
            <person name="dos Santos R.A.C."/>
            <person name="Borges T.A."/>
            <person name="Riano-Pachon D.M."/>
            <person name="Goldman G.H."/>
        </authorList>
    </citation>
    <scope>NUCLEOTIDE SEQUENCE [LARGE SCALE GENOMIC DNA]</scope>
    <source>
        <strain evidence="3">GHG001</strain>
    </source>
</reference>
<comment type="function">
    <text evidence="1">Catalyzes the hydrolysis of queuosine 5'-phosphate, releasing the nucleobase queuine (q). Is required for salvage of queuine from exogenous queuosine (Q) that is imported and then converted to queuosine 5'-phosphate intracellularly.</text>
</comment>
<dbReference type="EC" id="3.2.2.-" evidence="1"/>
<dbReference type="GO" id="GO:0016787">
    <property type="term" value="F:hydrolase activity"/>
    <property type="evidence" value="ECO:0007669"/>
    <property type="project" value="UniProtKB-KW"/>
</dbReference>
<evidence type="ECO:0000256" key="1">
    <source>
        <dbReference type="RuleBase" id="RU365002"/>
    </source>
</evidence>
<dbReference type="HOGENOM" id="CLU_053189_0_0_1"/>
<dbReference type="Proteomes" id="UP000019377">
    <property type="component" value="Unassembled WGS sequence"/>
</dbReference>
<evidence type="ECO:0000313" key="2">
    <source>
        <dbReference type="EMBL" id="EST08833.1"/>
    </source>
</evidence>
<sequence length="405" mass="44608">MTASQSPLPSGSDFVSATRTSCSTLSSTLGLTPNTAGIDAFLRTLSAPTFERLKTQHGLTFPLRFPTPLAELNFLSLLSLLNAYSGYRVAFHTQTGSGAYQNIVRLMMGLYISGGEDKVVGSKALTSRGMVELTEAKIVELLGVSVHEEREHETLKGVTVGVRGGDMLDCVQMILSTLQGVGKTLLEQEHASLGSYIASLLTQVKTNNLGDADATSFLVKSIAETLPEFCDTHTLAPSGEEVYLFKRIFFLLHSLRLRFADHPEWGVQDTTETLPMFVDNVLPTLCVWFHLLSVPHTAPEGMETLFHWVRTQHVDGELTREKLEGMQKNVAGPKLSADETYAIRAATLNVGRVVVERAKELAKEEGREWLEGLNEVDLDGYLWAVAKDDELLRKVPRLVFASIHF</sequence>
<organism evidence="2 3">
    <name type="scientific">Kalmanozyma brasiliensis (strain GHG001)</name>
    <name type="common">Yeast</name>
    <name type="synonym">Pseudozyma brasiliensis</name>
    <dbReference type="NCBI Taxonomy" id="1365824"/>
    <lineage>
        <taxon>Eukaryota</taxon>
        <taxon>Fungi</taxon>
        <taxon>Dikarya</taxon>
        <taxon>Basidiomycota</taxon>
        <taxon>Ustilaginomycotina</taxon>
        <taxon>Ustilaginomycetes</taxon>
        <taxon>Ustilaginales</taxon>
        <taxon>Ustilaginaceae</taxon>
        <taxon>Kalmanozyma</taxon>
    </lineage>
</organism>
<dbReference type="PANTHER" id="PTHR21314">
    <property type="entry name" value="QUEUOSINE 5'-PHOSPHATE N-GLYCOSYLASE_HYDROLASE-RELATED"/>
    <property type="match status" value="1"/>
</dbReference>
<dbReference type="EMBL" id="KI545856">
    <property type="protein sequence ID" value="EST08833.1"/>
    <property type="molecule type" value="Genomic_DNA"/>
</dbReference>
<proteinExistence type="inferred from homology"/>
<dbReference type="GeneID" id="27417380"/>
<accession>V5EYJ2</accession>
<name>V5EYJ2_KALBG</name>
<keyword evidence="3" id="KW-1185">Reference proteome</keyword>
<comment type="similarity">
    <text evidence="1">Belongs to the QNG1 protein family.</text>
</comment>
<dbReference type="InterPro" id="IPR019438">
    <property type="entry name" value="Q_salvage"/>
</dbReference>
<dbReference type="RefSeq" id="XP_016293822.1">
    <property type="nucleotide sequence ID" value="XM_016434773.1"/>
</dbReference>